<organism evidence="1 2">
    <name type="scientific">Ideonella livida</name>
    <dbReference type="NCBI Taxonomy" id="2707176"/>
    <lineage>
        <taxon>Bacteria</taxon>
        <taxon>Pseudomonadati</taxon>
        <taxon>Pseudomonadota</taxon>
        <taxon>Betaproteobacteria</taxon>
        <taxon>Burkholderiales</taxon>
        <taxon>Sphaerotilaceae</taxon>
        <taxon>Ideonella</taxon>
    </lineage>
</organism>
<protein>
    <submittedName>
        <fullName evidence="1">Uncharacterized protein</fullName>
    </submittedName>
</protein>
<comment type="caution">
    <text evidence="1">The sequence shown here is derived from an EMBL/GenBank/DDBJ whole genome shotgun (WGS) entry which is preliminary data.</text>
</comment>
<dbReference type="Proteomes" id="UP000484255">
    <property type="component" value="Unassembled WGS sequence"/>
</dbReference>
<proteinExistence type="predicted"/>
<keyword evidence="2" id="KW-1185">Reference proteome</keyword>
<evidence type="ECO:0000313" key="1">
    <source>
        <dbReference type="EMBL" id="NDY91399.1"/>
    </source>
</evidence>
<name>A0A7C9TIK7_9BURK</name>
<dbReference type="RefSeq" id="WP_163457254.1">
    <property type="nucleotide sequence ID" value="NZ_JAAGOH010000009.1"/>
</dbReference>
<sequence>MDRNLSFEDSFPLQADADLGGASHLQDSDALDDGLGGAGGLPGDRSARIAARRAFVEMKQLFMRAVEDLHDGKGRWLKQQVRYARHPGELWQLRSALVAALKAARHDTRLLRGEVYHGLDTVFPAMLAHSDWDRANALY</sequence>
<dbReference type="EMBL" id="JAAGOH010000009">
    <property type="protein sequence ID" value="NDY91399.1"/>
    <property type="molecule type" value="Genomic_DNA"/>
</dbReference>
<evidence type="ECO:0000313" key="2">
    <source>
        <dbReference type="Proteomes" id="UP000484255"/>
    </source>
</evidence>
<accession>A0A7C9TIK7</accession>
<reference evidence="1 2" key="1">
    <citation type="submission" date="2020-02" db="EMBL/GenBank/DDBJ databases">
        <title>Ideonella bacterium strain TBM-1.</title>
        <authorList>
            <person name="Chen W.-M."/>
        </authorList>
    </citation>
    <scope>NUCLEOTIDE SEQUENCE [LARGE SCALE GENOMIC DNA]</scope>
    <source>
        <strain evidence="1 2">TBM-1</strain>
    </source>
</reference>
<gene>
    <name evidence="1" type="ORF">G3A44_09370</name>
</gene>
<dbReference type="AlphaFoldDB" id="A0A7C9TIK7"/>